<comment type="similarity">
    <text evidence="3">Belongs to the HARBI1 family.</text>
</comment>
<evidence type="ECO:0000313" key="9">
    <source>
        <dbReference type="EMBL" id="KAE8932317.1"/>
    </source>
</evidence>
<evidence type="ECO:0000313" key="13">
    <source>
        <dbReference type="EMBL" id="KAE9307864.1"/>
    </source>
</evidence>
<dbReference type="Proteomes" id="UP000440367">
    <property type="component" value="Unassembled WGS sequence"/>
</dbReference>
<dbReference type="GO" id="GO:0016787">
    <property type="term" value="F:hydrolase activity"/>
    <property type="evidence" value="ECO:0007669"/>
    <property type="project" value="UniProtKB-KW"/>
</dbReference>
<proteinExistence type="inferred from homology"/>
<evidence type="ECO:0000313" key="14">
    <source>
        <dbReference type="Proteomes" id="UP000429523"/>
    </source>
</evidence>
<keyword evidence="15" id="KW-1185">Reference proteome</keyword>
<gene>
    <name evidence="13" type="ORF">PF001_g11414</name>
    <name evidence="12" type="ORF">PF002_g16870</name>
    <name evidence="11" type="ORF">PF005_g16232</name>
    <name evidence="10" type="ORF">PF007_g16533</name>
    <name evidence="9" type="ORF">PF009_g17649</name>
</gene>
<keyword evidence="7" id="KW-0539">Nucleus</keyword>
<keyword evidence="5" id="KW-0479">Metal-binding</keyword>
<evidence type="ECO:0000313" key="12">
    <source>
        <dbReference type="EMBL" id="KAE9217194.1"/>
    </source>
</evidence>
<evidence type="ECO:0000256" key="1">
    <source>
        <dbReference type="ARBA" id="ARBA00001968"/>
    </source>
</evidence>
<keyword evidence="4" id="KW-0540">Nuclease</keyword>
<dbReference type="EMBL" id="QXGE01000606">
    <property type="protein sequence ID" value="KAE9307864.1"/>
    <property type="molecule type" value="Genomic_DNA"/>
</dbReference>
<evidence type="ECO:0000259" key="8">
    <source>
        <dbReference type="Pfam" id="PF13359"/>
    </source>
</evidence>
<dbReference type="GO" id="GO:0046872">
    <property type="term" value="F:metal ion binding"/>
    <property type="evidence" value="ECO:0007669"/>
    <property type="project" value="UniProtKB-KW"/>
</dbReference>
<dbReference type="OrthoDB" id="109201at2759"/>
<protein>
    <recommendedName>
        <fullName evidence="8">DDE Tnp4 domain-containing protein</fullName>
    </recommendedName>
</protein>
<dbReference type="GO" id="GO:0005634">
    <property type="term" value="C:nucleus"/>
    <property type="evidence" value="ECO:0007669"/>
    <property type="project" value="UniProtKB-SubCell"/>
</dbReference>
<evidence type="ECO:0000256" key="7">
    <source>
        <dbReference type="ARBA" id="ARBA00023242"/>
    </source>
</evidence>
<dbReference type="AlphaFoldDB" id="A0A6A3X8L3"/>
<evidence type="ECO:0000256" key="6">
    <source>
        <dbReference type="ARBA" id="ARBA00022801"/>
    </source>
</evidence>
<evidence type="ECO:0000313" key="18">
    <source>
        <dbReference type="Proteomes" id="UP000441208"/>
    </source>
</evidence>
<dbReference type="Proteomes" id="UP000433483">
    <property type="component" value="Unassembled WGS sequence"/>
</dbReference>
<dbReference type="Proteomes" id="UP000429523">
    <property type="component" value="Unassembled WGS sequence"/>
</dbReference>
<dbReference type="EMBL" id="QXGF01001132">
    <property type="protein sequence ID" value="KAE8932317.1"/>
    <property type="molecule type" value="Genomic_DNA"/>
</dbReference>
<dbReference type="GO" id="GO:0004518">
    <property type="term" value="F:nuclease activity"/>
    <property type="evidence" value="ECO:0007669"/>
    <property type="project" value="UniProtKB-KW"/>
</dbReference>
<feature type="domain" description="DDE Tnp4" evidence="8">
    <location>
        <begin position="184"/>
        <end position="339"/>
    </location>
</feature>
<name>A0A6A3X8L3_9STRA</name>
<comment type="cofactor">
    <cofactor evidence="1">
        <name>a divalent metal cation</name>
        <dbReference type="ChEBI" id="CHEBI:60240"/>
    </cofactor>
</comment>
<evidence type="ECO:0000313" key="11">
    <source>
        <dbReference type="EMBL" id="KAE9198191.1"/>
    </source>
</evidence>
<evidence type="ECO:0000256" key="2">
    <source>
        <dbReference type="ARBA" id="ARBA00004123"/>
    </source>
</evidence>
<evidence type="ECO:0000313" key="10">
    <source>
        <dbReference type="EMBL" id="KAE9097713.1"/>
    </source>
</evidence>
<evidence type="ECO:0000313" key="16">
    <source>
        <dbReference type="Proteomes" id="UP000437068"/>
    </source>
</evidence>
<evidence type="ECO:0000256" key="4">
    <source>
        <dbReference type="ARBA" id="ARBA00022722"/>
    </source>
</evidence>
<evidence type="ECO:0000256" key="3">
    <source>
        <dbReference type="ARBA" id="ARBA00006958"/>
    </source>
</evidence>
<dbReference type="PANTHER" id="PTHR22930:SF85">
    <property type="entry name" value="GH03217P-RELATED"/>
    <property type="match status" value="1"/>
</dbReference>
<dbReference type="PANTHER" id="PTHR22930">
    <property type="match status" value="1"/>
</dbReference>
<evidence type="ECO:0000313" key="17">
    <source>
        <dbReference type="Proteomes" id="UP000440367"/>
    </source>
</evidence>
<dbReference type="InterPro" id="IPR027806">
    <property type="entry name" value="HARBI1_dom"/>
</dbReference>
<dbReference type="EMBL" id="QXFZ01001070">
    <property type="protein sequence ID" value="KAE9097713.1"/>
    <property type="molecule type" value="Genomic_DNA"/>
</dbReference>
<dbReference type="InterPro" id="IPR045249">
    <property type="entry name" value="HARBI1-like"/>
</dbReference>
<organism evidence="11 15">
    <name type="scientific">Phytophthora fragariae</name>
    <dbReference type="NCBI Taxonomy" id="53985"/>
    <lineage>
        <taxon>Eukaryota</taxon>
        <taxon>Sar</taxon>
        <taxon>Stramenopiles</taxon>
        <taxon>Oomycota</taxon>
        <taxon>Peronosporomycetes</taxon>
        <taxon>Peronosporales</taxon>
        <taxon>Peronosporaceae</taxon>
        <taxon>Phytophthora</taxon>
    </lineage>
</organism>
<dbReference type="Proteomes" id="UP000437068">
    <property type="component" value="Unassembled WGS sequence"/>
</dbReference>
<dbReference type="EMBL" id="QXGD01001020">
    <property type="protein sequence ID" value="KAE9217194.1"/>
    <property type="molecule type" value="Genomic_DNA"/>
</dbReference>
<evidence type="ECO:0000313" key="15">
    <source>
        <dbReference type="Proteomes" id="UP000433483"/>
    </source>
</evidence>
<comment type="subcellular location">
    <subcellularLocation>
        <location evidence="2">Nucleus</location>
    </subcellularLocation>
</comment>
<dbReference type="Pfam" id="PF13359">
    <property type="entry name" value="DDE_Tnp_4"/>
    <property type="match status" value="1"/>
</dbReference>
<evidence type="ECO:0000256" key="5">
    <source>
        <dbReference type="ARBA" id="ARBA00022723"/>
    </source>
</evidence>
<keyword evidence="6" id="KW-0378">Hydrolase</keyword>
<dbReference type="Proteomes" id="UP000441208">
    <property type="component" value="Unassembled WGS sequence"/>
</dbReference>
<reference evidence="14 15" key="1">
    <citation type="submission" date="2018-08" db="EMBL/GenBank/DDBJ databases">
        <title>Genomic investigation of the strawberry pathogen Phytophthora fragariae indicates pathogenicity is determined by transcriptional variation in three key races.</title>
        <authorList>
            <person name="Adams T.M."/>
            <person name="Armitage A.D."/>
            <person name="Sobczyk M.K."/>
            <person name="Bates H.J."/>
            <person name="Dunwell J.M."/>
            <person name="Nellist C.F."/>
            <person name="Harrison R.J."/>
        </authorList>
    </citation>
    <scope>NUCLEOTIDE SEQUENCE [LARGE SCALE GENOMIC DNA]</scope>
    <source>
        <strain evidence="13 16">A4</strain>
        <strain evidence="12 17">BC-1</strain>
        <strain evidence="11 15">NOV-27</strain>
        <strain evidence="10 18">NOV-71</strain>
        <strain evidence="9 14">NOV-9</strain>
    </source>
</reference>
<sequence>MTITPRWMEEAHQARSRRHHLLVALLGAAVGQAPDKRAAHCVLRSRLDWDVHKQTLLLEGQFKRCYRMDVESFERLLRINRPALLRDEVQSTLRTGMGPITSENMLQMTISWLAGSNYHTTRGLAGISVSGIYGVMHDVMDAIIACPELRIRSPTESKEHMMETADDFTSISKYGILTGCVGCVDGWLCQIRAPSSNEVPGVAAFFPGHYQMYGLNVQAICDAYSRFTGYCINSPGKVGDSIAVKKWALSKEIMELPHGFYIVGDNAYPLSDSQLVPFTKLELKSKAHSDYNFYLGQLRIRIEMAFGLLVNKWQIFKRPLVVDFVKVRKVVKTCMKIHNFCINERLKDKDATSGMHAVSMEYHALPESSYQTTENTDEGDILRPDVQGRILCEVIAATSRTLTCGGLAHAATSGYH</sequence>
<comment type="caution">
    <text evidence="11">The sequence shown here is derived from an EMBL/GenBank/DDBJ whole genome shotgun (WGS) entry which is preliminary data.</text>
</comment>
<accession>A0A6A3X8L3</accession>
<dbReference type="EMBL" id="QXGB01001048">
    <property type="protein sequence ID" value="KAE9198191.1"/>
    <property type="molecule type" value="Genomic_DNA"/>
</dbReference>